<dbReference type="OrthoDB" id="2424889at2759"/>
<sequence length="94" mass="11487">MQPNVDYSIDYYCDYIEKWCQPCNTKRLQQSFKNWTSGNNEVNEFIQKVQLKARNYREILEWIEYDKFEDIKYVAKEGFGTIHKAIWKNGYIRT</sequence>
<comment type="caution">
    <text evidence="1">The sequence shown here is derived from an EMBL/GenBank/DDBJ whole genome shotgun (WGS) entry which is preliminary data.</text>
</comment>
<organism evidence="1 3">
    <name type="scientific">Rhizophagus clarus</name>
    <dbReference type="NCBI Taxonomy" id="94130"/>
    <lineage>
        <taxon>Eukaryota</taxon>
        <taxon>Fungi</taxon>
        <taxon>Fungi incertae sedis</taxon>
        <taxon>Mucoromycota</taxon>
        <taxon>Glomeromycotina</taxon>
        <taxon>Glomeromycetes</taxon>
        <taxon>Glomerales</taxon>
        <taxon>Glomeraceae</taxon>
        <taxon>Rhizophagus</taxon>
    </lineage>
</organism>
<proteinExistence type="predicted"/>
<evidence type="ECO:0000313" key="2">
    <source>
        <dbReference type="EMBL" id="GES93926.1"/>
    </source>
</evidence>
<dbReference type="EMBL" id="BEXD01002336">
    <property type="protein sequence ID" value="GBB97944.1"/>
    <property type="molecule type" value="Genomic_DNA"/>
</dbReference>
<keyword evidence="2" id="KW-0418">Kinase</keyword>
<evidence type="ECO:0000313" key="3">
    <source>
        <dbReference type="Proteomes" id="UP000247702"/>
    </source>
</evidence>
<keyword evidence="3" id="KW-1185">Reference proteome</keyword>
<gene>
    <name evidence="2" type="ORF">RCL2_002067000</name>
    <name evidence="1" type="ORF">RclHR1_03100006</name>
</gene>
<evidence type="ECO:0000313" key="1">
    <source>
        <dbReference type="EMBL" id="GBB97944.1"/>
    </source>
</evidence>
<accession>A0A2Z6RIQ0</accession>
<keyword evidence="2" id="KW-0808">Transferase</keyword>
<dbReference type="GO" id="GO:0016301">
    <property type="term" value="F:kinase activity"/>
    <property type="evidence" value="ECO:0007669"/>
    <property type="project" value="UniProtKB-KW"/>
</dbReference>
<dbReference type="Proteomes" id="UP000615446">
    <property type="component" value="Unassembled WGS sequence"/>
</dbReference>
<dbReference type="AlphaFoldDB" id="A0A2Z6RIQ0"/>
<reference evidence="2" key="2">
    <citation type="submission" date="2019-10" db="EMBL/GenBank/DDBJ databases">
        <title>Conservation and host-specific expression of non-tandemly repeated heterogenous ribosome RNA gene in arbuscular mycorrhizal fungi.</title>
        <authorList>
            <person name="Maeda T."/>
            <person name="Kobayashi Y."/>
            <person name="Nakagawa T."/>
            <person name="Ezawa T."/>
            <person name="Yamaguchi K."/>
            <person name="Bino T."/>
            <person name="Nishimoto Y."/>
            <person name="Shigenobu S."/>
            <person name="Kawaguchi M."/>
        </authorList>
    </citation>
    <scope>NUCLEOTIDE SEQUENCE</scope>
    <source>
        <strain evidence="2">HR1</strain>
    </source>
</reference>
<name>A0A2Z6RIQ0_9GLOM</name>
<protein>
    <submittedName>
        <fullName evidence="2">Kinase-like domain-containing protein</fullName>
    </submittedName>
</protein>
<dbReference type="Proteomes" id="UP000247702">
    <property type="component" value="Unassembled WGS sequence"/>
</dbReference>
<reference evidence="1 3" key="1">
    <citation type="submission" date="2017-11" db="EMBL/GenBank/DDBJ databases">
        <title>The genome of Rhizophagus clarus HR1 reveals common genetic basis of auxotrophy among arbuscular mycorrhizal fungi.</title>
        <authorList>
            <person name="Kobayashi Y."/>
        </authorList>
    </citation>
    <scope>NUCLEOTIDE SEQUENCE [LARGE SCALE GENOMIC DNA]</scope>
    <source>
        <strain evidence="1 3">HR1</strain>
    </source>
</reference>
<dbReference type="EMBL" id="BLAL01000229">
    <property type="protein sequence ID" value="GES93926.1"/>
    <property type="molecule type" value="Genomic_DNA"/>
</dbReference>